<dbReference type="InterPro" id="IPR012340">
    <property type="entry name" value="NA-bd_OB-fold"/>
</dbReference>
<keyword evidence="11" id="KW-1185">Reference proteome</keyword>
<comment type="caution">
    <text evidence="10">The sequence shown here is derived from an EMBL/GenBank/DDBJ whole genome shotgun (WGS) entry which is preliminary data.</text>
</comment>
<gene>
    <name evidence="7" type="primary">lysS</name>
    <name evidence="10" type="ORF">Gocc_1600</name>
</gene>
<sequence length="454" mass="51110">MTTEPTSPKRFPDRDEIAAVRDECEPLAAGEDAGSVRRIAGRAMARRDMGKLVFLDVVDRSGRIQVICETATTGEIDVLLGDVVGIGGRPARSRRGEPSLLADTVEVLARNTRSLPDTFHGLTDVEVRYRRRYLDLLVNEETRNDFILRARIVSAVRAYLDGEGFVEVETPVLQPRYGGAFARPFVTHHNELERDLYLRIATELYLKRLIVGGLERVYELGKDFRNEGISFKHNPEFTMLEWYEAYADYRDTMERIETLVETVTLQVLGTTDVRFRGNELSLARPWRRVGFADALAEHGLWIRDEAGLRAALDARGVDTSADRDWAQLVDHAFSHAVEPTLVQPTIVHDYPVEISPFARATDGDPTMTERFEYFAGGMELGNAFSEINDAATQQERFDMQSQQVEGERGDPDYVEALSYGMPPTGGLGFGIDRFVMLLTGRETIRDVVLFPALR</sequence>
<dbReference type="EMBL" id="QQZY01000003">
    <property type="protein sequence ID" value="RDI74711.1"/>
    <property type="molecule type" value="Genomic_DNA"/>
</dbReference>
<keyword evidence="7" id="KW-0648">Protein biosynthesis</keyword>
<feature type="binding site" evidence="7">
    <location>
        <position position="379"/>
    </location>
    <ligand>
        <name>Mg(2+)</name>
        <dbReference type="ChEBI" id="CHEBI:18420"/>
        <label>1</label>
    </ligand>
</feature>
<comment type="subcellular location">
    <subcellularLocation>
        <location evidence="7">Cytoplasm</location>
    </subcellularLocation>
</comment>
<dbReference type="Pfam" id="PF01336">
    <property type="entry name" value="tRNA_anti-codon"/>
    <property type="match status" value="1"/>
</dbReference>
<dbReference type="InterPro" id="IPR044136">
    <property type="entry name" value="Lys-tRNA-ligase_II_N"/>
</dbReference>
<dbReference type="PRINTS" id="PR00982">
    <property type="entry name" value="TRNASYNTHLYS"/>
</dbReference>
<dbReference type="NCBIfam" id="TIGR00499">
    <property type="entry name" value="lysS_bact"/>
    <property type="match status" value="1"/>
</dbReference>
<proteinExistence type="inferred from homology"/>
<comment type="cofactor">
    <cofactor evidence="7 8">
        <name>Mg(2+)</name>
        <dbReference type="ChEBI" id="CHEBI:18420"/>
    </cofactor>
    <text evidence="7 8">Binds 3 Mg(2+) ions per subunit.</text>
</comment>
<dbReference type="PROSITE" id="PS50862">
    <property type="entry name" value="AA_TRNA_LIGASE_II"/>
    <property type="match status" value="1"/>
</dbReference>
<dbReference type="SUPFAM" id="SSF50249">
    <property type="entry name" value="Nucleic acid-binding proteins"/>
    <property type="match status" value="1"/>
</dbReference>
<dbReference type="InterPro" id="IPR045864">
    <property type="entry name" value="aa-tRNA-synth_II/BPL/LPL"/>
</dbReference>
<evidence type="ECO:0000256" key="8">
    <source>
        <dbReference type="RuleBase" id="RU000336"/>
    </source>
</evidence>
<feature type="binding site" evidence="7">
    <location>
        <position position="379"/>
    </location>
    <ligand>
        <name>Mg(2+)</name>
        <dbReference type="ChEBI" id="CHEBI:18420"/>
        <label>2</label>
    </ligand>
</feature>
<dbReference type="GO" id="GO:0004824">
    <property type="term" value="F:lysine-tRNA ligase activity"/>
    <property type="evidence" value="ECO:0007669"/>
    <property type="project" value="UniProtKB-UniRule"/>
</dbReference>
<evidence type="ECO:0000256" key="6">
    <source>
        <dbReference type="ARBA" id="ARBA00048573"/>
    </source>
</evidence>
<dbReference type="Proteomes" id="UP000254134">
    <property type="component" value="Unassembled WGS sequence"/>
</dbReference>
<dbReference type="HAMAP" id="MF_00252">
    <property type="entry name" value="Lys_tRNA_synth_class2"/>
    <property type="match status" value="1"/>
</dbReference>
<dbReference type="GO" id="GO:0005524">
    <property type="term" value="F:ATP binding"/>
    <property type="evidence" value="ECO:0007669"/>
    <property type="project" value="UniProtKB-UniRule"/>
</dbReference>
<dbReference type="InterPro" id="IPR004365">
    <property type="entry name" value="NA-bd_OB_tRNA"/>
</dbReference>
<keyword evidence="4 7" id="KW-0067">ATP-binding</keyword>
<dbReference type="RefSeq" id="WP_220150517.1">
    <property type="nucleotide sequence ID" value="NZ_QQZY01000003.1"/>
</dbReference>
<dbReference type="Gene3D" id="2.40.50.140">
    <property type="entry name" value="Nucleic acid-binding proteins"/>
    <property type="match status" value="1"/>
</dbReference>
<dbReference type="CDD" id="cd04322">
    <property type="entry name" value="LysRS_N"/>
    <property type="match status" value="1"/>
</dbReference>
<feature type="domain" description="Aminoacyl-transfer RNA synthetases class-II family profile" evidence="9">
    <location>
        <begin position="146"/>
        <end position="451"/>
    </location>
</feature>
<dbReference type="InterPro" id="IPR018149">
    <property type="entry name" value="Lys-tRNA-synth_II_C"/>
</dbReference>
<dbReference type="GO" id="GO:0006430">
    <property type="term" value="P:lysyl-tRNA aminoacylation"/>
    <property type="evidence" value="ECO:0007669"/>
    <property type="project" value="UniProtKB-UniRule"/>
</dbReference>
<dbReference type="Pfam" id="PF00152">
    <property type="entry name" value="tRNA-synt_2"/>
    <property type="match status" value="1"/>
</dbReference>
<evidence type="ECO:0000256" key="2">
    <source>
        <dbReference type="ARBA" id="ARBA00022723"/>
    </source>
</evidence>
<evidence type="ECO:0000259" key="9">
    <source>
        <dbReference type="PROSITE" id="PS50862"/>
    </source>
</evidence>
<accession>A0A7M2YX55</accession>
<evidence type="ECO:0000256" key="1">
    <source>
        <dbReference type="ARBA" id="ARBA00022598"/>
    </source>
</evidence>
<comment type="similarity">
    <text evidence="7">Belongs to the class-II aminoacyl-tRNA synthetase family.</text>
</comment>
<evidence type="ECO:0000256" key="5">
    <source>
        <dbReference type="ARBA" id="ARBA00023146"/>
    </source>
</evidence>
<dbReference type="GO" id="GO:0000049">
    <property type="term" value="F:tRNA binding"/>
    <property type="evidence" value="ECO:0007669"/>
    <property type="project" value="TreeGrafter"/>
</dbReference>
<evidence type="ECO:0000256" key="7">
    <source>
        <dbReference type="HAMAP-Rule" id="MF_00252"/>
    </source>
</evidence>
<evidence type="ECO:0000313" key="10">
    <source>
        <dbReference type="EMBL" id="RDI74711.1"/>
    </source>
</evidence>
<reference evidence="10 11" key="1">
    <citation type="submission" date="2018-07" db="EMBL/GenBank/DDBJ databases">
        <title>High-quality-draft genome sequence of Gaiella occulta.</title>
        <authorList>
            <person name="Severino R."/>
            <person name="Froufe H.J.C."/>
            <person name="Rainey F.A."/>
            <person name="Barroso C."/>
            <person name="Albuquerque L."/>
            <person name="Lobo-Da-Cunha A."/>
            <person name="Da Costa M.S."/>
            <person name="Egas C."/>
        </authorList>
    </citation>
    <scope>NUCLEOTIDE SEQUENCE [LARGE SCALE GENOMIC DNA]</scope>
    <source>
        <strain evidence="10 11">F2-233</strain>
    </source>
</reference>
<dbReference type="GO" id="GO:0005829">
    <property type="term" value="C:cytosol"/>
    <property type="evidence" value="ECO:0007669"/>
    <property type="project" value="TreeGrafter"/>
</dbReference>
<name>A0A7M2YX55_9ACTN</name>
<dbReference type="NCBIfam" id="NF001756">
    <property type="entry name" value="PRK00484.1"/>
    <property type="match status" value="1"/>
</dbReference>
<dbReference type="EC" id="6.1.1.6" evidence="7"/>
<evidence type="ECO:0000256" key="3">
    <source>
        <dbReference type="ARBA" id="ARBA00022741"/>
    </source>
</evidence>
<keyword evidence="7" id="KW-0963">Cytoplasm</keyword>
<dbReference type="InterPro" id="IPR004364">
    <property type="entry name" value="Aa-tRNA-synt_II"/>
</dbReference>
<evidence type="ECO:0000313" key="11">
    <source>
        <dbReference type="Proteomes" id="UP000254134"/>
    </source>
</evidence>
<keyword evidence="1 7" id="KW-0436">Ligase</keyword>
<keyword evidence="3 7" id="KW-0547">Nucleotide-binding</keyword>
<keyword evidence="7 8" id="KW-0460">Magnesium</keyword>
<dbReference type="InterPro" id="IPR006195">
    <property type="entry name" value="aa-tRNA-synth_II"/>
</dbReference>
<dbReference type="PANTHER" id="PTHR42918">
    <property type="entry name" value="LYSYL-TRNA SYNTHETASE"/>
    <property type="match status" value="1"/>
</dbReference>
<reference evidence="11" key="2">
    <citation type="journal article" date="2019" name="MicrobiologyOpen">
        <title>High-quality draft genome sequence of Gaiella occulta isolated from a 150 meter deep mineral water borehole and comparison with the genome sequences of other deep-branching lineages of the phylum Actinobacteria.</title>
        <authorList>
            <person name="Severino R."/>
            <person name="Froufe H.J.C."/>
            <person name="Barroso C."/>
            <person name="Albuquerque L."/>
            <person name="Lobo-da-Cunha A."/>
            <person name="da Costa M.S."/>
            <person name="Egas C."/>
        </authorList>
    </citation>
    <scope>NUCLEOTIDE SEQUENCE [LARGE SCALE GENOMIC DNA]</scope>
    <source>
        <strain evidence="11">F2-233</strain>
    </source>
</reference>
<dbReference type="PANTHER" id="PTHR42918:SF15">
    <property type="entry name" value="LYSINE--TRNA LIGASE, CHLOROPLASTIC_MITOCHONDRIAL"/>
    <property type="match status" value="1"/>
</dbReference>
<comment type="catalytic activity">
    <reaction evidence="6 7 8">
        <text>tRNA(Lys) + L-lysine + ATP = L-lysyl-tRNA(Lys) + AMP + diphosphate</text>
        <dbReference type="Rhea" id="RHEA:20792"/>
        <dbReference type="Rhea" id="RHEA-COMP:9696"/>
        <dbReference type="Rhea" id="RHEA-COMP:9697"/>
        <dbReference type="ChEBI" id="CHEBI:30616"/>
        <dbReference type="ChEBI" id="CHEBI:32551"/>
        <dbReference type="ChEBI" id="CHEBI:33019"/>
        <dbReference type="ChEBI" id="CHEBI:78442"/>
        <dbReference type="ChEBI" id="CHEBI:78529"/>
        <dbReference type="ChEBI" id="CHEBI:456215"/>
        <dbReference type="EC" id="6.1.1.6"/>
    </reaction>
</comment>
<feature type="binding site" evidence="7">
    <location>
        <position position="372"/>
    </location>
    <ligand>
        <name>Mg(2+)</name>
        <dbReference type="ChEBI" id="CHEBI:18420"/>
        <label>1</label>
    </ligand>
</feature>
<dbReference type="AlphaFoldDB" id="A0A7M2YX55"/>
<organism evidence="10 11">
    <name type="scientific">Gaiella occulta</name>
    <dbReference type="NCBI Taxonomy" id="1002870"/>
    <lineage>
        <taxon>Bacteria</taxon>
        <taxon>Bacillati</taxon>
        <taxon>Actinomycetota</taxon>
        <taxon>Thermoleophilia</taxon>
        <taxon>Gaiellales</taxon>
        <taxon>Gaiellaceae</taxon>
        <taxon>Gaiella</taxon>
    </lineage>
</organism>
<evidence type="ECO:0000256" key="4">
    <source>
        <dbReference type="ARBA" id="ARBA00022840"/>
    </source>
</evidence>
<comment type="subunit">
    <text evidence="7">Homodimer.</text>
</comment>
<keyword evidence="2 7" id="KW-0479">Metal-binding</keyword>
<dbReference type="GO" id="GO:0000287">
    <property type="term" value="F:magnesium ion binding"/>
    <property type="evidence" value="ECO:0007669"/>
    <property type="project" value="UniProtKB-UniRule"/>
</dbReference>
<keyword evidence="5 7" id="KW-0030">Aminoacyl-tRNA synthetase</keyword>
<dbReference type="Gene3D" id="3.30.930.10">
    <property type="entry name" value="Bira Bifunctional Protein, Domain 2"/>
    <property type="match status" value="1"/>
</dbReference>
<dbReference type="SUPFAM" id="SSF55681">
    <property type="entry name" value="Class II aaRS and biotin synthetases"/>
    <property type="match status" value="1"/>
</dbReference>
<dbReference type="InterPro" id="IPR002313">
    <property type="entry name" value="Lys-tRNA-ligase_II"/>
</dbReference>
<protein>
    <recommendedName>
        <fullName evidence="7">Lysine--tRNA ligase</fullName>
        <ecNumber evidence="7">6.1.1.6</ecNumber>
    </recommendedName>
    <alternativeName>
        <fullName evidence="7">Lysyl-tRNA synthetase</fullName>
        <shortName evidence="7">LysRS</shortName>
    </alternativeName>
</protein>